<reference evidence="2" key="1">
    <citation type="submission" date="2023-10" db="EMBL/GenBank/DDBJ databases">
        <authorList>
            <person name="Chen Y."/>
            <person name="Shah S."/>
            <person name="Dougan E. K."/>
            <person name="Thang M."/>
            <person name="Chan C."/>
        </authorList>
    </citation>
    <scope>NUCLEOTIDE SEQUENCE [LARGE SCALE GENOMIC DNA]</scope>
</reference>
<accession>A0ABN9RZJ6</accession>
<protein>
    <submittedName>
        <fullName evidence="2">Uncharacterized protein</fullName>
    </submittedName>
</protein>
<evidence type="ECO:0000313" key="3">
    <source>
        <dbReference type="Proteomes" id="UP001189429"/>
    </source>
</evidence>
<feature type="region of interest" description="Disordered" evidence="1">
    <location>
        <begin position="30"/>
        <end position="70"/>
    </location>
</feature>
<proteinExistence type="predicted"/>
<sequence>MLWERQGFGEGAAEGQLEKLKAKLGKLEEENARLKKGSKKGKKGEVGGEGEDDEEDEEEPEETLDLDQELLPYARGSKQKVLRAAGVLNFKKAHVDGKIKGLQLEGEKAGKAEELGKKLQEKFKSWAKSHIEEATLHDRVEELLVEWGVPPKTFGGNGKADYGHMLRLLAAAVVCAE</sequence>
<gene>
    <name evidence="2" type="ORF">PCOR1329_LOCUS25147</name>
</gene>
<name>A0ABN9RZJ6_9DINO</name>
<comment type="caution">
    <text evidence="2">The sequence shown here is derived from an EMBL/GenBank/DDBJ whole genome shotgun (WGS) entry which is preliminary data.</text>
</comment>
<keyword evidence="3" id="KW-1185">Reference proteome</keyword>
<evidence type="ECO:0000313" key="2">
    <source>
        <dbReference type="EMBL" id="CAK0824868.1"/>
    </source>
</evidence>
<dbReference type="Proteomes" id="UP001189429">
    <property type="component" value="Unassembled WGS sequence"/>
</dbReference>
<evidence type="ECO:0000256" key="1">
    <source>
        <dbReference type="SAM" id="MobiDB-lite"/>
    </source>
</evidence>
<organism evidence="2 3">
    <name type="scientific">Prorocentrum cordatum</name>
    <dbReference type="NCBI Taxonomy" id="2364126"/>
    <lineage>
        <taxon>Eukaryota</taxon>
        <taxon>Sar</taxon>
        <taxon>Alveolata</taxon>
        <taxon>Dinophyceae</taxon>
        <taxon>Prorocentrales</taxon>
        <taxon>Prorocentraceae</taxon>
        <taxon>Prorocentrum</taxon>
    </lineage>
</organism>
<dbReference type="EMBL" id="CAUYUJ010008762">
    <property type="protein sequence ID" value="CAK0824868.1"/>
    <property type="molecule type" value="Genomic_DNA"/>
</dbReference>
<feature type="compositionally biased region" description="Acidic residues" evidence="1">
    <location>
        <begin position="48"/>
        <end position="68"/>
    </location>
</feature>